<dbReference type="AlphaFoldDB" id="A0A3D8PFC3"/>
<dbReference type="InterPro" id="IPR036388">
    <property type="entry name" value="WH-like_DNA-bd_sf"/>
</dbReference>
<sequence>MKKSSFMDTRFLETLIAVIEHGSIAEAARMQRLTPATVSQRIRVLEAEIGHKLIQRSGRRVQATVAGHGVLGQSRAIVRDAAELRSLASGDRLTGKLRIGTVATAATGMIPILLQKASELGPDVDFQVATGFSSELYSMILDGSLDAALIVKPLFELAATCDMEILRREELIVITHESLVGRDPLDILRTEPFIRGARTRWMGAQADAYLNARSIRPRLRYEINTLDTLLLLVTRGLGVSVVPDWPRPWLEGVRVIRMALPEAPQREIVLVWSRNPSRAQLTNLIRVAARELPQEIRNVTLPAR</sequence>
<organism evidence="6 7">
    <name type="scientific">Paracoccus thiocyanatus</name>
    <dbReference type="NCBI Taxonomy" id="34006"/>
    <lineage>
        <taxon>Bacteria</taxon>
        <taxon>Pseudomonadati</taxon>
        <taxon>Pseudomonadota</taxon>
        <taxon>Alphaproteobacteria</taxon>
        <taxon>Rhodobacterales</taxon>
        <taxon>Paracoccaceae</taxon>
        <taxon>Paracoccus</taxon>
    </lineage>
</organism>
<accession>A0A3D8PFC3</accession>
<dbReference type="GO" id="GO:0003700">
    <property type="term" value="F:DNA-binding transcription factor activity"/>
    <property type="evidence" value="ECO:0007669"/>
    <property type="project" value="InterPro"/>
</dbReference>
<keyword evidence="7" id="KW-1185">Reference proteome</keyword>
<dbReference type="Pfam" id="PF03466">
    <property type="entry name" value="LysR_substrate"/>
    <property type="match status" value="1"/>
</dbReference>
<dbReference type="InterPro" id="IPR036390">
    <property type="entry name" value="WH_DNA-bd_sf"/>
</dbReference>
<dbReference type="PROSITE" id="PS50931">
    <property type="entry name" value="HTH_LYSR"/>
    <property type="match status" value="1"/>
</dbReference>
<name>A0A3D8PFC3_9RHOB</name>
<dbReference type="GO" id="GO:0032993">
    <property type="term" value="C:protein-DNA complex"/>
    <property type="evidence" value="ECO:0007669"/>
    <property type="project" value="TreeGrafter"/>
</dbReference>
<evidence type="ECO:0000313" key="7">
    <source>
        <dbReference type="Proteomes" id="UP000256679"/>
    </source>
</evidence>
<dbReference type="PANTHER" id="PTHR30346:SF28">
    <property type="entry name" value="HTH-TYPE TRANSCRIPTIONAL REGULATOR CYNR"/>
    <property type="match status" value="1"/>
</dbReference>
<evidence type="ECO:0000256" key="1">
    <source>
        <dbReference type="ARBA" id="ARBA00009437"/>
    </source>
</evidence>
<proteinExistence type="inferred from homology"/>
<dbReference type="GO" id="GO:0003677">
    <property type="term" value="F:DNA binding"/>
    <property type="evidence" value="ECO:0007669"/>
    <property type="project" value="UniProtKB-KW"/>
</dbReference>
<evidence type="ECO:0000256" key="4">
    <source>
        <dbReference type="ARBA" id="ARBA00023163"/>
    </source>
</evidence>
<gene>
    <name evidence="6" type="ORF">DIE28_01110</name>
</gene>
<keyword evidence="2" id="KW-0805">Transcription regulation</keyword>
<evidence type="ECO:0000259" key="5">
    <source>
        <dbReference type="PROSITE" id="PS50931"/>
    </source>
</evidence>
<dbReference type="Pfam" id="PF00126">
    <property type="entry name" value="HTH_1"/>
    <property type="match status" value="1"/>
</dbReference>
<evidence type="ECO:0000256" key="2">
    <source>
        <dbReference type="ARBA" id="ARBA00023015"/>
    </source>
</evidence>
<keyword evidence="3" id="KW-0238">DNA-binding</keyword>
<feature type="domain" description="HTH lysR-type" evidence="5">
    <location>
        <begin position="7"/>
        <end position="64"/>
    </location>
</feature>
<dbReference type="Gene3D" id="1.10.10.10">
    <property type="entry name" value="Winged helix-like DNA-binding domain superfamily/Winged helix DNA-binding domain"/>
    <property type="match status" value="1"/>
</dbReference>
<dbReference type="PANTHER" id="PTHR30346">
    <property type="entry name" value="TRANSCRIPTIONAL DUAL REGULATOR HCAR-RELATED"/>
    <property type="match status" value="1"/>
</dbReference>
<reference evidence="6 7" key="1">
    <citation type="submission" date="2018-05" db="EMBL/GenBank/DDBJ databases">
        <title>Whole genome sequencing of Paracoccus thiocyanatus SST.</title>
        <authorList>
            <person name="Ghosh W."/>
            <person name="Rameez M.J."/>
            <person name="Roy C."/>
        </authorList>
    </citation>
    <scope>NUCLEOTIDE SEQUENCE [LARGE SCALE GENOMIC DNA]</scope>
    <source>
        <strain evidence="6 7">SST</strain>
    </source>
</reference>
<dbReference type="SUPFAM" id="SSF53850">
    <property type="entry name" value="Periplasmic binding protein-like II"/>
    <property type="match status" value="1"/>
</dbReference>
<dbReference type="Gene3D" id="3.40.190.10">
    <property type="entry name" value="Periplasmic binding protein-like II"/>
    <property type="match status" value="2"/>
</dbReference>
<dbReference type="EMBL" id="QFCQ01000003">
    <property type="protein sequence ID" value="RDW14763.1"/>
    <property type="molecule type" value="Genomic_DNA"/>
</dbReference>
<evidence type="ECO:0000313" key="6">
    <source>
        <dbReference type="EMBL" id="RDW14763.1"/>
    </source>
</evidence>
<comment type="similarity">
    <text evidence="1">Belongs to the LysR transcriptional regulatory family.</text>
</comment>
<dbReference type="InterPro" id="IPR000847">
    <property type="entry name" value="LysR_HTH_N"/>
</dbReference>
<keyword evidence="4" id="KW-0804">Transcription</keyword>
<comment type="caution">
    <text evidence="6">The sequence shown here is derived from an EMBL/GenBank/DDBJ whole genome shotgun (WGS) entry which is preliminary data.</text>
</comment>
<dbReference type="SUPFAM" id="SSF46785">
    <property type="entry name" value="Winged helix' DNA-binding domain"/>
    <property type="match status" value="1"/>
</dbReference>
<dbReference type="Proteomes" id="UP000256679">
    <property type="component" value="Unassembled WGS sequence"/>
</dbReference>
<protein>
    <submittedName>
        <fullName evidence="6">LysR family transcriptional regulator</fullName>
    </submittedName>
</protein>
<dbReference type="InterPro" id="IPR005119">
    <property type="entry name" value="LysR_subst-bd"/>
</dbReference>
<evidence type="ECO:0000256" key="3">
    <source>
        <dbReference type="ARBA" id="ARBA00023125"/>
    </source>
</evidence>